<accession>A0LJZ9</accession>
<dbReference type="InterPro" id="IPR003489">
    <property type="entry name" value="RHF/RaiA"/>
</dbReference>
<dbReference type="HOGENOM" id="CLU_071472_0_3_7"/>
<keyword evidence="1 4" id="KW-0810">Translation regulation</keyword>
<sequence>MQINVTFRHIEPSDPLRAYAEEKISRVKKYLDEPVDAHVVLKVEKFRHIAEVTIDANGLRINGAEETDDMYSAIDKLADTLEGQVKKGKEKVRRRKPVTMGKDFGGTTVPPAAGLSEDDRETRVIRSEQVHAKPMDVDEAVMQLNIGGGEFMVFTNRRTGRVNVLYHRKDGHFGLIETVG</sequence>
<dbReference type="AlphaFoldDB" id="A0LJZ9"/>
<evidence type="ECO:0000313" key="7">
    <source>
        <dbReference type="Proteomes" id="UP000001784"/>
    </source>
</evidence>
<dbReference type="InterPro" id="IPR050574">
    <property type="entry name" value="HPF/YfiA_ribosome-assoc"/>
</dbReference>
<dbReference type="Pfam" id="PF02482">
    <property type="entry name" value="Ribosomal_S30AE"/>
    <property type="match status" value="1"/>
</dbReference>
<evidence type="ECO:0000313" key="6">
    <source>
        <dbReference type="EMBL" id="ABK17751.1"/>
    </source>
</evidence>
<dbReference type="NCBIfam" id="TIGR00741">
    <property type="entry name" value="yfiA"/>
    <property type="match status" value="1"/>
</dbReference>
<gene>
    <name evidence="4" type="primary">hpf</name>
    <name evidence="6" type="ordered locus">Sfum_2068</name>
</gene>
<dbReference type="Gene3D" id="3.30.505.50">
    <property type="entry name" value="Sigma 54 modulation/S30EA ribosomal protein, C-terminal domain"/>
    <property type="match status" value="1"/>
</dbReference>
<dbReference type="KEGG" id="sfu:Sfum_2068"/>
<evidence type="ECO:0000256" key="4">
    <source>
        <dbReference type="HAMAP-Rule" id="MF_00839"/>
    </source>
</evidence>
<organism evidence="6 7">
    <name type="scientific">Syntrophobacter fumaroxidans (strain DSM 10017 / MPOB)</name>
    <dbReference type="NCBI Taxonomy" id="335543"/>
    <lineage>
        <taxon>Bacteria</taxon>
        <taxon>Pseudomonadati</taxon>
        <taxon>Thermodesulfobacteriota</taxon>
        <taxon>Syntrophobacteria</taxon>
        <taxon>Syntrophobacterales</taxon>
        <taxon>Syntrophobacteraceae</taxon>
        <taxon>Syntrophobacter</taxon>
    </lineage>
</organism>
<dbReference type="RefSeq" id="WP_011698920.1">
    <property type="nucleotide sequence ID" value="NC_008554.1"/>
</dbReference>
<dbReference type="Pfam" id="PF16321">
    <property type="entry name" value="Ribosom_S30AE_C"/>
    <property type="match status" value="1"/>
</dbReference>
<dbReference type="eggNOG" id="COG1544">
    <property type="taxonomic scope" value="Bacteria"/>
</dbReference>
<dbReference type="InParanoid" id="A0LJZ9"/>
<dbReference type="GO" id="GO:0022627">
    <property type="term" value="C:cytosolic small ribosomal subunit"/>
    <property type="evidence" value="ECO:0007669"/>
    <property type="project" value="TreeGrafter"/>
</dbReference>
<dbReference type="GO" id="GO:0045900">
    <property type="term" value="P:negative regulation of translational elongation"/>
    <property type="evidence" value="ECO:0007669"/>
    <property type="project" value="TreeGrafter"/>
</dbReference>
<keyword evidence="6" id="KW-0689">Ribosomal protein</keyword>
<keyword evidence="6" id="KW-0687">Ribonucleoprotein</keyword>
<evidence type="ECO:0000256" key="2">
    <source>
        <dbReference type="ARBA" id="ARBA00038695"/>
    </source>
</evidence>
<dbReference type="Proteomes" id="UP000001784">
    <property type="component" value="Chromosome"/>
</dbReference>
<dbReference type="InterPro" id="IPR038416">
    <property type="entry name" value="Ribosom_S30AE_C_sf"/>
</dbReference>
<comment type="function">
    <text evidence="4">Required for dimerization of active 70S ribosomes into 100S ribosomes in stationary phase; 100S ribosomes are translationally inactive and sometimes present during exponential growth.</text>
</comment>
<dbReference type="InterPro" id="IPR034694">
    <property type="entry name" value="HPF_long/plastid"/>
</dbReference>
<comment type="subcellular location">
    <subcellularLocation>
        <location evidence="4">Cytoplasm</location>
    </subcellularLocation>
</comment>
<dbReference type="InterPro" id="IPR036567">
    <property type="entry name" value="RHF-like"/>
</dbReference>
<dbReference type="PANTHER" id="PTHR33231">
    <property type="entry name" value="30S RIBOSOMAL PROTEIN"/>
    <property type="match status" value="1"/>
</dbReference>
<dbReference type="HAMAP" id="MF_00839">
    <property type="entry name" value="HPF"/>
    <property type="match status" value="1"/>
</dbReference>
<reference evidence="6 7" key="1">
    <citation type="submission" date="2006-10" db="EMBL/GenBank/DDBJ databases">
        <title>Complete sequence of Syntrophobacter fumaroxidans MPOB.</title>
        <authorList>
            <consortium name="US DOE Joint Genome Institute"/>
            <person name="Copeland A."/>
            <person name="Lucas S."/>
            <person name="Lapidus A."/>
            <person name="Barry K."/>
            <person name="Detter J.C."/>
            <person name="Glavina del Rio T."/>
            <person name="Hammon N."/>
            <person name="Israni S."/>
            <person name="Pitluck S."/>
            <person name="Goltsman E.G."/>
            <person name="Martinez M."/>
            <person name="Schmutz J."/>
            <person name="Larimer F."/>
            <person name="Land M."/>
            <person name="Hauser L."/>
            <person name="Kyrpides N."/>
            <person name="Kim E."/>
            <person name="Boone D.R."/>
            <person name="Brockman F."/>
            <person name="Culley D."/>
            <person name="Ferry J."/>
            <person name="Gunsalus R."/>
            <person name="McInerney M.J."/>
            <person name="Morrison M."/>
            <person name="Plugge C."/>
            <person name="Rohlin L."/>
            <person name="Scholten J."/>
            <person name="Sieber J."/>
            <person name="Stams A.J.M."/>
            <person name="Worm P."/>
            <person name="Henstra A.M."/>
            <person name="Richardson P."/>
        </authorList>
    </citation>
    <scope>NUCLEOTIDE SEQUENCE [LARGE SCALE GENOMIC DNA]</scope>
    <source>
        <strain evidence="7">DSM 10017 / MPOB</strain>
    </source>
</reference>
<comment type="subunit">
    <text evidence="2">Associates exclusively with 100S ribosomes, which are dimers of 70S ribosomes.</text>
</comment>
<protein>
    <recommendedName>
        <fullName evidence="3 4">Ribosome hibernation promoting factor</fullName>
        <shortName evidence="4">HPF</shortName>
    </recommendedName>
</protein>
<name>A0LJZ9_SYNFM</name>
<comment type="subunit">
    <text evidence="4">Interacts with 100S ribosomes.</text>
</comment>
<dbReference type="FunCoup" id="A0LJZ9">
    <property type="interactions" value="253"/>
</dbReference>
<evidence type="ECO:0000256" key="3">
    <source>
        <dbReference type="ARBA" id="ARBA00041148"/>
    </source>
</evidence>
<dbReference type="CDD" id="cd00552">
    <property type="entry name" value="RaiA"/>
    <property type="match status" value="1"/>
</dbReference>
<proteinExistence type="inferred from homology"/>
<dbReference type="InterPro" id="IPR032528">
    <property type="entry name" value="Ribosom_S30AE_C"/>
</dbReference>
<dbReference type="STRING" id="335543.Sfum_2068"/>
<keyword evidence="4" id="KW-0963">Cytoplasm</keyword>
<dbReference type="PANTHER" id="PTHR33231:SF1">
    <property type="entry name" value="30S RIBOSOMAL PROTEIN"/>
    <property type="match status" value="1"/>
</dbReference>
<dbReference type="GO" id="GO:0043024">
    <property type="term" value="F:ribosomal small subunit binding"/>
    <property type="evidence" value="ECO:0007669"/>
    <property type="project" value="TreeGrafter"/>
</dbReference>
<evidence type="ECO:0000259" key="5">
    <source>
        <dbReference type="Pfam" id="PF16321"/>
    </source>
</evidence>
<dbReference type="OrthoDB" id="9794975at2"/>
<dbReference type="SUPFAM" id="SSF69754">
    <property type="entry name" value="Ribosome binding protein Y (YfiA homologue)"/>
    <property type="match status" value="1"/>
</dbReference>
<evidence type="ECO:0000256" key="1">
    <source>
        <dbReference type="ARBA" id="ARBA00022845"/>
    </source>
</evidence>
<keyword evidence="7" id="KW-1185">Reference proteome</keyword>
<feature type="domain" description="Sigma 54 modulation/S30EA ribosomal protein C-terminal" evidence="5">
    <location>
        <begin position="120"/>
        <end position="175"/>
    </location>
</feature>
<dbReference type="EMBL" id="CP000478">
    <property type="protein sequence ID" value="ABK17751.1"/>
    <property type="molecule type" value="Genomic_DNA"/>
</dbReference>
<dbReference type="Gene3D" id="3.30.160.100">
    <property type="entry name" value="Ribosome hibernation promotion factor-like"/>
    <property type="match status" value="1"/>
</dbReference>
<comment type="similarity">
    <text evidence="4">Belongs to the HPF/YfiA ribosome-associated protein family. Long HPF subfamily.</text>
</comment>